<dbReference type="PANTHER" id="PTHR23526:SF2">
    <property type="entry name" value="MAJOR FACILITATOR SUPERFAMILY (MFS) PROFILE DOMAIN-CONTAINING PROTEIN"/>
    <property type="match status" value="1"/>
</dbReference>
<feature type="transmembrane region" description="Helical" evidence="4">
    <location>
        <begin position="109"/>
        <end position="130"/>
    </location>
</feature>
<dbReference type="Gene3D" id="1.20.1250.20">
    <property type="entry name" value="MFS general substrate transporter like domains"/>
    <property type="match status" value="1"/>
</dbReference>
<dbReference type="Pfam" id="PF07690">
    <property type="entry name" value="MFS_1"/>
    <property type="match status" value="2"/>
</dbReference>
<dbReference type="AlphaFoldDB" id="A0A1W1Y1C4"/>
<feature type="transmembrane region" description="Helical" evidence="4">
    <location>
        <begin position="174"/>
        <end position="195"/>
    </location>
</feature>
<evidence type="ECO:0000256" key="4">
    <source>
        <dbReference type="SAM" id="Phobius"/>
    </source>
</evidence>
<dbReference type="GO" id="GO:0022857">
    <property type="term" value="F:transmembrane transporter activity"/>
    <property type="evidence" value="ECO:0007669"/>
    <property type="project" value="InterPro"/>
</dbReference>
<evidence type="ECO:0000256" key="2">
    <source>
        <dbReference type="ARBA" id="ARBA00022989"/>
    </source>
</evidence>
<sequence>MPGTITLDTRAFLQRHRFMLSFVLLNALAGLGVGVAKVATTLYALDLGSSASQLSLIAAAQSVGVLLMSIPVGVLVDQFGPRRLFVSGSVLVAAGYLLVPVVAAPFYLALMSMLISFCMPTRFVSLNAVFMQQLEQVGVARAGWFRGSHMIGFFLLGPMLAVAILGVAGFAATFWIVAALFVLTGALAPLVMRVYRRPAVPTRKLSLAELRSQFVLMWRDTDLRSVCVIEFVAQALNQFYTFFIVAIAIKGYGMAPATAASLVSVQGAVFVLALFTLGALAARLGQVRFYLGSYAVLALALALLGLSRWPVLLWLGAGCLGLGLGMLQTVNVSRFAHIGARAGRGSIAGINAFVGPSGSFAGSVIGGALGAWCGLQAVFLLFVPLFAMLGWRLLGRDTAVAPAAAGVPAVQLESES</sequence>
<gene>
    <name evidence="6" type="ORF">SAMN02745857_04280</name>
</gene>
<evidence type="ECO:0000313" key="6">
    <source>
        <dbReference type="EMBL" id="SMC29937.1"/>
    </source>
</evidence>
<feature type="transmembrane region" description="Helical" evidence="4">
    <location>
        <begin position="312"/>
        <end position="336"/>
    </location>
</feature>
<organism evidence="6 7">
    <name type="scientific">Andreprevotia lacus DSM 23236</name>
    <dbReference type="NCBI Taxonomy" id="1121001"/>
    <lineage>
        <taxon>Bacteria</taxon>
        <taxon>Pseudomonadati</taxon>
        <taxon>Pseudomonadota</taxon>
        <taxon>Betaproteobacteria</taxon>
        <taxon>Neisseriales</taxon>
        <taxon>Chitinibacteraceae</taxon>
        <taxon>Andreprevotia</taxon>
    </lineage>
</organism>
<dbReference type="InterPro" id="IPR020846">
    <property type="entry name" value="MFS_dom"/>
</dbReference>
<feature type="transmembrane region" description="Helical" evidence="4">
    <location>
        <begin position="289"/>
        <end position="306"/>
    </location>
</feature>
<dbReference type="InterPro" id="IPR036259">
    <property type="entry name" value="MFS_trans_sf"/>
</dbReference>
<dbReference type="SUPFAM" id="SSF103473">
    <property type="entry name" value="MFS general substrate transporter"/>
    <property type="match status" value="1"/>
</dbReference>
<reference evidence="6 7" key="1">
    <citation type="submission" date="2017-04" db="EMBL/GenBank/DDBJ databases">
        <authorList>
            <person name="Afonso C.L."/>
            <person name="Miller P.J."/>
            <person name="Scott M.A."/>
            <person name="Spackman E."/>
            <person name="Goraichik I."/>
            <person name="Dimitrov K.M."/>
            <person name="Suarez D.L."/>
            <person name="Swayne D.E."/>
        </authorList>
    </citation>
    <scope>NUCLEOTIDE SEQUENCE [LARGE SCALE GENOMIC DNA]</scope>
    <source>
        <strain evidence="6 7">DSM 23236</strain>
    </source>
</reference>
<dbReference type="STRING" id="1121001.SAMN02745857_04280"/>
<evidence type="ECO:0000256" key="1">
    <source>
        <dbReference type="ARBA" id="ARBA00022692"/>
    </source>
</evidence>
<evidence type="ECO:0000259" key="5">
    <source>
        <dbReference type="PROSITE" id="PS50850"/>
    </source>
</evidence>
<feature type="transmembrane region" description="Helical" evidence="4">
    <location>
        <begin position="375"/>
        <end position="394"/>
    </location>
</feature>
<accession>A0A1W1Y1C4</accession>
<feature type="transmembrane region" description="Helical" evidence="4">
    <location>
        <begin position="261"/>
        <end position="282"/>
    </location>
</feature>
<keyword evidence="1 4" id="KW-0812">Transmembrane</keyword>
<keyword evidence="7" id="KW-1185">Reference proteome</keyword>
<proteinExistence type="predicted"/>
<evidence type="ECO:0000256" key="3">
    <source>
        <dbReference type="ARBA" id="ARBA00023136"/>
    </source>
</evidence>
<keyword evidence="2 4" id="KW-1133">Transmembrane helix</keyword>
<dbReference type="InterPro" id="IPR011701">
    <property type="entry name" value="MFS"/>
</dbReference>
<dbReference type="InterPro" id="IPR052528">
    <property type="entry name" value="Sugar_transport-like"/>
</dbReference>
<keyword evidence="3 4" id="KW-0472">Membrane</keyword>
<dbReference type="RefSeq" id="WP_176217057.1">
    <property type="nucleotide sequence ID" value="NZ_FWXD01000055.1"/>
</dbReference>
<feature type="transmembrane region" description="Helical" evidence="4">
    <location>
        <begin position="348"/>
        <end position="369"/>
    </location>
</feature>
<feature type="transmembrane region" description="Helical" evidence="4">
    <location>
        <begin position="226"/>
        <end position="249"/>
    </location>
</feature>
<feature type="transmembrane region" description="Helical" evidence="4">
    <location>
        <begin position="20"/>
        <end position="44"/>
    </location>
</feature>
<dbReference type="Proteomes" id="UP000192761">
    <property type="component" value="Unassembled WGS sequence"/>
</dbReference>
<feature type="transmembrane region" description="Helical" evidence="4">
    <location>
        <begin position="56"/>
        <end position="76"/>
    </location>
</feature>
<feature type="transmembrane region" description="Helical" evidence="4">
    <location>
        <begin position="83"/>
        <end position="103"/>
    </location>
</feature>
<dbReference type="EMBL" id="FWXD01000055">
    <property type="protein sequence ID" value="SMC29937.1"/>
    <property type="molecule type" value="Genomic_DNA"/>
</dbReference>
<evidence type="ECO:0000313" key="7">
    <source>
        <dbReference type="Proteomes" id="UP000192761"/>
    </source>
</evidence>
<feature type="transmembrane region" description="Helical" evidence="4">
    <location>
        <begin position="150"/>
        <end position="168"/>
    </location>
</feature>
<dbReference type="PROSITE" id="PS50850">
    <property type="entry name" value="MFS"/>
    <property type="match status" value="1"/>
</dbReference>
<dbReference type="PANTHER" id="PTHR23526">
    <property type="entry name" value="INTEGRAL MEMBRANE TRANSPORT PROTEIN-RELATED"/>
    <property type="match status" value="1"/>
</dbReference>
<protein>
    <submittedName>
        <fullName evidence="6">Predicted arabinose efflux permease, MFS family</fullName>
    </submittedName>
</protein>
<name>A0A1W1Y1C4_9NEIS</name>
<feature type="domain" description="Major facilitator superfamily (MFS) profile" evidence="5">
    <location>
        <begin position="18"/>
        <end position="399"/>
    </location>
</feature>